<evidence type="ECO:0000313" key="1">
    <source>
        <dbReference type="EMBL" id="MDP9826839.1"/>
    </source>
</evidence>
<accession>A0ABT9P2D2</accession>
<gene>
    <name evidence="1" type="ORF">J2S57_002588</name>
</gene>
<keyword evidence="2" id="KW-1185">Reference proteome</keyword>
<comment type="caution">
    <text evidence="1">The sequence shown here is derived from an EMBL/GenBank/DDBJ whole genome shotgun (WGS) entry which is preliminary data.</text>
</comment>
<sequence>MTDVAGTTGTVQAWVESPFQLLGALEAHAAGRLGRRLDVLPRKDVEPLVTAVAEVTRLGLPEGAAVRLPSGAPRRGGDDLAVGDAFSGAVHRLLVQGPPRRLVLLDDGRSTRRVMDALLDPEIPLVRPHVRQTAHRNVLARMAKARIRRMISQGRVRVITSLPLPDRVLREAAAIGLPVEPNDFAWLRSLPGGESGQPGVEKTIVLGTSMVANRLIKAAPYLSWIRGLADRGPVVYRAHRRENASTLSPLTNYPGITMVHGEVPVEISLRGMTEAHRVMSLPSTAVTTLRLIAPQARIQEFAVPRDWWMPETPEAARQHLVPDDESDFLEIPQHSSH</sequence>
<proteinExistence type="predicted"/>
<evidence type="ECO:0000313" key="2">
    <source>
        <dbReference type="Proteomes" id="UP001235712"/>
    </source>
</evidence>
<dbReference type="RefSeq" id="WP_307242087.1">
    <property type="nucleotide sequence ID" value="NZ_JAUSQZ010000001.1"/>
</dbReference>
<dbReference type="EMBL" id="JAUSQZ010000001">
    <property type="protein sequence ID" value="MDP9826839.1"/>
    <property type="molecule type" value="Genomic_DNA"/>
</dbReference>
<dbReference type="Proteomes" id="UP001235712">
    <property type="component" value="Unassembled WGS sequence"/>
</dbReference>
<name>A0ABT9P2D2_9ACTN</name>
<organism evidence="1 2">
    <name type="scientific">Kineosporia succinea</name>
    <dbReference type="NCBI Taxonomy" id="84632"/>
    <lineage>
        <taxon>Bacteria</taxon>
        <taxon>Bacillati</taxon>
        <taxon>Actinomycetota</taxon>
        <taxon>Actinomycetes</taxon>
        <taxon>Kineosporiales</taxon>
        <taxon>Kineosporiaceae</taxon>
        <taxon>Kineosporia</taxon>
    </lineage>
</organism>
<protein>
    <submittedName>
        <fullName evidence="1">Uncharacterized protein</fullName>
    </submittedName>
</protein>
<reference evidence="1 2" key="1">
    <citation type="submission" date="2023-07" db="EMBL/GenBank/DDBJ databases">
        <title>Sequencing the genomes of 1000 actinobacteria strains.</title>
        <authorList>
            <person name="Klenk H.-P."/>
        </authorList>
    </citation>
    <scope>NUCLEOTIDE SEQUENCE [LARGE SCALE GENOMIC DNA]</scope>
    <source>
        <strain evidence="1 2">DSM 44388</strain>
    </source>
</reference>